<evidence type="ECO:0000313" key="5">
    <source>
        <dbReference type="Proteomes" id="UP000192501"/>
    </source>
</evidence>
<evidence type="ECO:0000256" key="1">
    <source>
        <dbReference type="SAM" id="SignalP"/>
    </source>
</evidence>
<dbReference type="EMBL" id="LTAI01000266">
    <property type="protein sequence ID" value="ORD99202.1"/>
    <property type="molecule type" value="Genomic_DNA"/>
</dbReference>
<proteinExistence type="predicted"/>
<sequence length="39" mass="4645">MLFLSCCLLMFSPNISWFGVHLRLEWYVMIKTDSSYQIA</sequence>
<evidence type="ECO:0000313" key="2">
    <source>
        <dbReference type="EMBL" id="ORD95673.1"/>
    </source>
</evidence>
<keyword evidence="1" id="KW-0732">Signal</keyword>
<keyword evidence="4" id="KW-1185">Reference proteome</keyword>
<evidence type="ECO:0000313" key="3">
    <source>
        <dbReference type="EMBL" id="ORD99202.1"/>
    </source>
</evidence>
<protein>
    <submittedName>
        <fullName evidence="3">Uncharacterized protein</fullName>
    </submittedName>
</protein>
<accession>A0A1X0QHF5</accession>
<dbReference type="Proteomes" id="UP000192356">
    <property type="component" value="Unassembled WGS sequence"/>
</dbReference>
<dbReference type="VEuPathDB" id="MicrosporidiaDB:HERIO_2780"/>
<dbReference type="AlphaFoldDB" id="A0A1X0QHF5"/>
<dbReference type="EMBL" id="LVKB01000216">
    <property type="protein sequence ID" value="ORD95673.1"/>
    <property type="molecule type" value="Genomic_DNA"/>
</dbReference>
<organism evidence="3 5">
    <name type="scientific">Hepatospora eriocheir</name>
    <dbReference type="NCBI Taxonomy" id="1081669"/>
    <lineage>
        <taxon>Eukaryota</taxon>
        <taxon>Fungi</taxon>
        <taxon>Fungi incertae sedis</taxon>
        <taxon>Microsporidia</taxon>
        <taxon>Hepatosporidae</taxon>
        <taxon>Hepatospora</taxon>
    </lineage>
</organism>
<gene>
    <name evidence="3" type="ORF">A0H76_3033</name>
    <name evidence="2" type="ORF">HERIO_2780</name>
</gene>
<dbReference type="Proteomes" id="UP000192501">
    <property type="component" value="Unassembled WGS sequence"/>
</dbReference>
<feature type="signal peptide" evidence="1">
    <location>
        <begin position="1"/>
        <end position="17"/>
    </location>
</feature>
<comment type="caution">
    <text evidence="3">The sequence shown here is derived from an EMBL/GenBank/DDBJ whole genome shotgun (WGS) entry which is preliminary data.</text>
</comment>
<dbReference type="VEuPathDB" id="MicrosporidiaDB:A0H76_3033"/>
<evidence type="ECO:0000313" key="4">
    <source>
        <dbReference type="Proteomes" id="UP000192356"/>
    </source>
</evidence>
<feature type="chain" id="PRO_5011905205" evidence="1">
    <location>
        <begin position="18"/>
        <end position="39"/>
    </location>
</feature>
<name>A0A1X0QHF5_9MICR</name>
<reference evidence="4 5" key="1">
    <citation type="journal article" date="2017" name="Environ. Microbiol.">
        <title>Decay of the glycolytic pathway and adaptation to intranuclear parasitism within Enterocytozoonidae microsporidia.</title>
        <authorList>
            <person name="Wiredu Boakye D."/>
            <person name="Jaroenlak P."/>
            <person name="Prachumwat A."/>
            <person name="Williams T.A."/>
            <person name="Bateman K.S."/>
            <person name="Itsathitphaisarn O."/>
            <person name="Sritunyalucksana K."/>
            <person name="Paszkiewicz K.H."/>
            <person name="Moore K.A."/>
            <person name="Stentiford G.D."/>
            <person name="Williams B.A."/>
        </authorList>
    </citation>
    <scope>NUCLEOTIDE SEQUENCE [LARGE SCALE GENOMIC DNA]</scope>
    <source>
        <strain evidence="3">Canceri</strain>
        <strain evidence="5">canceri</strain>
        <strain evidence="2 4">GB1</strain>
    </source>
</reference>